<name>A0A5N6RNA6_9ROSI</name>
<protein>
    <submittedName>
        <fullName evidence="1">Uncharacterized protein</fullName>
    </submittedName>
</protein>
<keyword evidence="2" id="KW-1185">Reference proteome</keyword>
<dbReference type="AlphaFoldDB" id="A0A5N6RNA6"/>
<organism evidence="1 2">
    <name type="scientific">Carpinus fangiana</name>
    <dbReference type="NCBI Taxonomy" id="176857"/>
    <lineage>
        <taxon>Eukaryota</taxon>
        <taxon>Viridiplantae</taxon>
        <taxon>Streptophyta</taxon>
        <taxon>Embryophyta</taxon>
        <taxon>Tracheophyta</taxon>
        <taxon>Spermatophyta</taxon>
        <taxon>Magnoliopsida</taxon>
        <taxon>eudicotyledons</taxon>
        <taxon>Gunneridae</taxon>
        <taxon>Pentapetalae</taxon>
        <taxon>rosids</taxon>
        <taxon>fabids</taxon>
        <taxon>Fagales</taxon>
        <taxon>Betulaceae</taxon>
        <taxon>Carpinus</taxon>
    </lineage>
</organism>
<gene>
    <name evidence="1" type="ORF">FH972_018379</name>
</gene>
<evidence type="ECO:0000313" key="1">
    <source>
        <dbReference type="EMBL" id="KAE8100483.1"/>
    </source>
</evidence>
<proteinExistence type="predicted"/>
<evidence type="ECO:0000313" key="2">
    <source>
        <dbReference type="Proteomes" id="UP000327013"/>
    </source>
</evidence>
<accession>A0A5N6RNA6</accession>
<dbReference type="EMBL" id="CM017327">
    <property type="protein sequence ID" value="KAE8100483.1"/>
    <property type="molecule type" value="Genomic_DNA"/>
</dbReference>
<reference evidence="1 2" key="1">
    <citation type="submission" date="2019-06" db="EMBL/GenBank/DDBJ databases">
        <title>A chromosomal-level reference genome of Carpinus fangiana (Coryloideae, Betulaceae).</title>
        <authorList>
            <person name="Yang X."/>
            <person name="Wang Z."/>
            <person name="Zhang L."/>
            <person name="Hao G."/>
            <person name="Liu J."/>
            <person name="Yang Y."/>
        </authorList>
    </citation>
    <scope>NUCLEOTIDE SEQUENCE [LARGE SCALE GENOMIC DNA]</scope>
    <source>
        <strain evidence="1">Cfa_2016G</strain>
        <tissue evidence="1">Leaf</tissue>
    </source>
</reference>
<dbReference type="Proteomes" id="UP000327013">
    <property type="component" value="Chromosome 7"/>
</dbReference>
<sequence>MDEGDSYIWVKITQKNHKRFEEIYYFLFVHIVRRSPSEKEAAEQGHQIEQIIENIVSMVTRKESGKKVYHI</sequence>